<reference evidence="3" key="1">
    <citation type="submission" date="2022-12" db="EMBL/GenBank/DDBJ databases">
        <title>Reference genome sequencing for broad-spectrum identification of bacterial and archaeal isolates by mass spectrometry.</title>
        <authorList>
            <person name="Sekiguchi Y."/>
            <person name="Tourlousse D.M."/>
        </authorList>
    </citation>
    <scope>NUCLEOTIDE SEQUENCE</scope>
    <source>
        <strain evidence="3">LLR39Z86</strain>
    </source>
</reference>
<evidence type="ECO:0000313" key="3">
    <source>
        <dbReference type="EMBL" id="GLI44306.1"/>
    </source>
</evidence>
<organism evidence="3 4">
    <name type="scientific">Glycomyces algeriensis</name>
    <dbReference type="NCBI Taxonomy" id="256037"/>
    <lineage>
        <taxon>Bacteria</taxon>
        <taxon>Bacillati</taxon>
        <taxon>Actinomycetota</taxon>
        <taxon>Actinomycetes</taxon>
        <taxon>Glycomycetales</taxon>
        <taxon>Glycomycetaceae</taxon>
        <taxon>Glycomyces</taxon>
    </lineage>
</organism>
<sequence length="356" mass="37208">MRRKLTAVGAMIIGTALALGTATASAEEGPGAEPAQTPEFDFRTGDTVATGLTIPWGLGFLPDDSAIVAERNSGDVLRIGIDADPVVLGSLEVVGGEGQFDERGLLGLAISPSFATDGWVYAYVSTEEDNRVVRFHLHSFDPEPVLTGIPSALNHNGGRLAFGPDGKLYITTGDANDTANAQDLESLGGKILRVNADGTVPEDNPIAGSPVYTYGHRNVQGLSWGPDGAMYATEFGQNTWDELNRIEPGANYGWPEAEGTGGAPEFVDPLVTWSTAEASPSGGEVAGDTMYIGALRGQRLWTVPVAGGEAGEPVAVLDGTLGRIRTVELGPDGWLWVTTSNGGGQDKVVRYRPIGG</sequence>
<dbReference type="Gene3D" id="2.120.10.30">
    <property type="entry name" value="TolB, C-terminal domain"/>
    <property type="match status" value="1"/>
</dbReference>
<dbReference type="InterPro" id="IPR011041">
    <property type="entry name" value="Quinoprot_gluc/sorb_DH_b-prop"/>
</dbReference>
<dbReference type="Pfam" id="PF07995">
    <property type="entry name" value="GSDH"/>
    <property type="match status" value="1"/>
</dbReference>
<dbReference type="InterPro" id="IPR011042">
    <property type="entry name" value="6-blade_b-propeller_TolB-like"/>
</dbReference>
<comment type="caution">
    <text evidence="3">The sequence shown here is derived from an EMBL/GenBank/DDBJ whole genome shotgun (WGS) entry which is preliminary data.</text>
</comment>
<gene>
    <name evidence="3" type="ORF">GALLR39Z86_41560</name>
</gene>
<dbReference type="PANTHER" id="PTHR19328">
    <property type="entry name" value="HEDGEHOG-INTERACTING PROTEIN"/>
    <property type="match status" value="1"/>
</dbReference>
<dbReference type="InterPro" id="IPR012938">
    <property type="entry name" value="Glc/Sorbosone_DH"/>
</dbReference>
<keyword evidence="4" id="KW-1185">Reference proteome</keyword>
<dbReference type="PANTHER" id="PTHR19328:SF13">
    <property type="entry name" value="HIPL1 PROTEIN"/>
    <property type="match status" value="1"/>
</dbReference>
<dbReference type="SUPFAM" id="SSF50952">
    <property type="entry name" value="Soluble quinoprotein glucose dehydrogenase"/>
    <property type="match status" value="1"/>
</dbReference>
<feature type="chain" id="PRO_5040784898" evidence="1">
    <location>
        <begin position="27"/>
        <end position="356"/>
    </location>
</feature>
<keyword evidence="1" id="KW-0732">Signal</keyword>
<dbReference type="RefSeq" id="WP_270115901.1">
    <property type="nucleotide sequence ID" value="NZ_BAAAOL010000007.1"/>
</dbReference>
<feature type="signal peptide" evidence="1">
    <location>
        <begin position="1"/>
        <end position="26"/>
    </location>
</feature>
<evidence type="ECO:0000259" key="2">
    <source>
        <dbReference type="Pfam" id="PF07995"/>
    </source>
</evidence>
<dbReference type="AlphaFoldDB" id="A0A9W6GCC3"/>
<evidence type="ECO:0000313" key="4">
    <source>
        <dbReference type="Proteomes" id="UP001144313"/>
    </source>
</evidence>
<proteinExistence type="predicted"/>
<name>A0A9W6GCC3_9ACTN</name>
<dbReference type="EMBL" id="BSDT01000001">
    <property type="protein sequence ID" value="GLI44306.1"/>
    <property type="molecule type" value="Genomic_DNA"/>
</dbReference>
<protein>
    <submittedName>
        <fullName evidence="3">Oxidoreductase</fullName>
    </submittedName>
</protein>
<accession>A0A9W6GCC3</accession>
<evidence type="ECO:0000256" key="1">
    <source>
        <dbReference type="SAM" id="SignalP"/>
    </source>
</evidence>
<feature type="domain" description="Glucose/Sorbosone dehydrogenase" evidence="2">
    <location>
        <begin position="52"/>
        <end position="345"/>
    </location>
</feature>
<dbReference type="Proteomes" id="UP001144313">
    <property type="component" value="Unassembled WGS sequence"/>
</dbReference>